<dbReference type="AlphaFoldDB" id="A0A1V4AER2"/>
<dbReference type="Proteomes" id="UP000190539">
    <property type="component" value="Unassembled WGS sequence"/>
</dbReference>
<proteinExistence type="predicted"/>
<dbReference type="InterPro" id="IPR005288">
    <property type="entry name" value="NadB"/>
</dbReference>
<dbReference type="EMBL" id="MVFC01000002">
    <property type="protein sequence ID" value="OON82308.1"/>
    <property type="molecule type" value="Genomic_DNA"/>
</dbReference>
<organism evidence="1 2">
    <name type="scientific">Streptomyces tsukubensis</name>
    <dbReference type="NCBI Taxonomy" id="83656"/>
    <lineage>
        <taxon>Bacteria</taxon>
        <taxon>Bacillati</taxon>
        <taxon>Actinomycetota</taxon>
        <taxon>Actinomycetes</taxon>
        <taxon>Kitasatosporales</taxon>
        <taxon>Streptomycetaceae</taxon>
        <taxon>Streptomyces</taxon>
    </lineage>
</organism>
<evidence type="ECO:0000313" key="2">
    <source>
        <dbReference type="Proteomes" id="UP000190539"/>
    </source>
</evidence>
<evidence type="ECO:0000313" key="1">
    <source>
        <dbReference type="EMBL" id="OON82308.1"/>
    </source>
</evidence>
<reference evidence="1 2" key="1">
    <citation type="submission" date="2017-02" db="EMBL/GenBank/DDBJ databases">
        <title>Draft Genome Sequence of Streptomyces tsukubaensis F601, a Producer of the immunosuppressant tacrolimus FK506.</title>
        <authorList>
            <person name="Zong G."/>
            <person name="Zhong C."/>
            <person name="Fu J."/>
            <person name="Qin R."/>
            <person name="Cao G."/>
        </authorList>
    </citation>
    <scope>NUCLEOTIDE SEQUENCE [LARGE SCALE GENOMIC DNA]</scope>
    <source>
        <strain evidence="1 2">F601</strain>
    </source>
</reference>
<dbReference type="InterPro" id="IPR036188">
    <property type="entry name" value="FAD/NAD-bd_sf"/>
</dbReference>
<dbReference type="PANTHER" id="PTHR42716:SF1">
    <property type="entry name" value="SLL0471 PROTEIN"/>
    <property type="match status" value="1"/>
</dbReference>
<sequence length="531" mass="58184">MNSEADILVVGGGLGGVAAALAACRAGRTVVLTEETDWPGGQLTSQAVPPDEHPWVEQFGTTATYRALRESIRGYYRQWYPLRAEALALTGLNPGAGRVSKLCHEPRVALAVLESMLAPYRSAGLLTLRTLTRPVSAEAEGDFVRAVTFDDGHTVAARYVIDATETGELLELAGVEHALGAEARSEYDEPHAPEVADPLNQQGITVCFALSHHEGEDHTIDRPADYDFWRSYRPDFWPGPLLGFQAPDPRTLEAVPRTLVPNPVIDPLAVNADQSADAGDKELWGFRRILARELHRPGAFGSDITLANWPLNDYWLKPYIGAGEETTRQAEREARQLSLSLLYWLQTEAPREDGSTGFPGLRIRPDVTGTQDGLAKAPYVREARRIKAVTTVTEHDVAVDLVGPYGGTKHRDSVGVGSYRIDLHPSTGGDNYIDIASVPFELPLGALVPRRVRNLLPAGKNIGTTHITNGCYRLHPVEWNAGEVAGALAAHCLSEGVEPQQVQKEEKRFDEFARLLERAGVQRHWPDVRGY</sequence>
<gene>
    <name evidence="1" type="ORF">B1H18_04560</name>
</gene>
<comment type="caution">
    <text evidence="1">The sequence shown here is derived from an EMBL/GenBank/DDBJ whole genome shotgun (WGS) entry which is preliminary data.</text>
</comment>
<dbReference type="Gene3D" id="3.50.50.60">
    <property type="entry name" value="FAD/NAD(P)-binding domain"/>
    <property type="match status" value="1"/>
</dbReference>
<accession>A0A1V4AER2</accession>
<dbReference type="SUPFAM" id="SSF51905">
    <property type="entry name" value="FAD/NAD(P)-binding domain"/>
    <property type="match status" value="1"/>
</dbReference>
<dbReference type="GO" id="GO:0008734">
    <property type="term" value="F:L-aspartate oxidase activity"/>
    <property type="evidence" value="ECO:0007669"/>
    <property type="project" value="InterPro"/>
</dbReference>
<name>A0A1V4AER2_9ACTN</name>
<keyword evidence="2" id="KW-1185">Reference proteome</keyword>
<dbReference type="RefSeq" id="WP_077964989.1">
    <property type="nucleotide sequence ID" value="NZ_CP045178.1"/>
</dbReference>
<protein>
    <submittedName>
        <fullName evidence="1">FAD-dependent oxidoreductase</fullName>
    </submittedName>
</protein>
<dbReference type="OrthoDB" id="615715at2"/>
<dbReference type="STRING" id="83656.B1H18_04560"/>
<dbReference type="PANTHER" id="PTHR42716">
    <property type="entry name" value="L-ASPARTATE OXIDASE"/>
    <property type="match status" value="1"/>
</dbReference>
<dbReference type="GO" id="GO:0009435">
    <property type="term" value="P:NAD+ biosynthetic process"/>
    <property type="evidence" value="ECO:0007669"/>
    <property type="project" value="InterPro"/>
</dbReference>
<dbReference type="Pfam" id="PF12831">
    <property type="entry name" value="FAD_oxidored"/>
    <property type="match status" value="1"/>
</dbReference>